<feature type="signal peptide" evidence="1">
    <location>
        <begin position="1"/>
        <end position="19"/>
    </location>
</feature>
<proteinExistence type="predicted"/>
<evidence type="ECO:0000313" key="2">
    <source>
        <dbReference type="EMBL" id="AOO65593.1"/>
    </source>
</evidence>
<sequence length="253" mass="29927">MRHILITIFTLLTFTGCLAKDYAQGTETMMVDNVRLYSHNKIMSIEAPFNLGEPFKGFSTSYKDFLSLTRFIRGRMVEKVLINNYYISPEGDIFNSFQYLDKKNGDIFEQNVQTNKNTIYYNEKYGIKYYEGSVDYIDGIRCRSFSQKEKYREDYDHKITINIQTYDTFCSYYDLSGKGRLLWITYEYNYSFGSQALKGLDENLKSQSLKDIQHQFKQDIKAIFDSLQIHDMDRAKMKELGLLHNKAYEIKRE</sequence>
<feature type="chain" id="PRO_5009099519" description="Lipoprotein" evidence="1">
    <location>
        <begin position="20"/>
        <end position="253"/>
    </location>
</feature>
<protein>
    <recommendedName>
        <fullName evidence="4">Lipoprotein</fullName>
    </recommendedName>
</protein>
<name>A0A1D7TKS2_9BACT</name>
<dbReference type="Proteomes" id="UP000094609">
    <property type="component" value="Chromosome"/>
</dbReference>
<gene>
    <name evidence="2" type="ORF">SHALO_1822</name>
</gene>
<evidence type="ECO:0000256" key="1">
    <source>
        <dbReference type="SAM" id="SignalP"/>
    </source>
</evidence>
<keyword evidence="3" id="KW-1185">Reference proteome</keyword>
<evidence type="ECO:0008006" key="4">
    <source>
        <dbReference type="Google" id="ProtNLM"/>
    </source>
</evidence>
<reference evidence="3" key="1">
    <citation type="submission" date="2016-08" db="EMBL/GenBank/DDBJ databases">
        <title>Complete genome sequence of the organohalide-respiring Epsilonproteobacterium Sulfurospirillum halorespirans.</title>
        <authorList>
            <person name="Goris T."/>
            <person name="Zimmermann J."/>
            <person name="Schenz B."/>
            <person name="Lemos M."/>
            <person name="Hackermueller J."/>
            <person name="Diekert G."/>
        </authorList>
    </citation>
    <scope>NUCLEOTIDE SEQUENCE [LARGE SCALE GENOMIC DNA]</scope>
    <source>
        <strain>DSM 13726</strain>
        <strain evidence="3">PCE-M2</strain>
    </source>
</reference>
<organism evidence="2 3">
    <name type="scientific">Sulfurospirillum halorespirans DSM 13726</name>
    <dbReference type="NCBI Taxonomy" id="1193502"/>
    <lineage>
        <taxon>Bacteria</taxon>
        <taxon>Pseudomonadati</taxon>
        <taxon>Campylobacterota</taxon>
        <taxon>Epsilonproteobacteria</taxon>
        <taxon>Campylobacterales</taxon>
        <taxon>Sulfurospirillaceae</taxon>
        <taxon>Sulfurospirillum</taxon>
    </lineage>
</organism>
<dbReference type="AlphaFoldDB" id="A0A1D7TKS2"/>
<dbReference type="PROSITE" id="PS51257">
    <property type="entry name" value="PROKAR_LIPOPROTEIN"/>
    <property type="match status" value="1"/>
</dbReference>
<dbReference type="EMBL" id="CP017111">
    <property type="protein sequence ID" value="AOO65593.1"/>
    <property type="molecule type" value="Genomic_DNA"/>
</dbReference>
<keyword evidence="1" id="KW-0732">Signal</keyword>
<dbReference type="KEGG" id="shal:SHALO_1822"/>
<accession>A0A1D7TKS2</accession>
<dbReference type="STRING" id="1193502.SHALO_1822"/>
<dbReference type="RefSeq" id="WP_145923250.1">
    <property type="nucleotide sequence ID" value="NZ_CP017111.1"/>
</dbReference>
<evidence type="ECO:0000313" key="3">
    <source>
        <dbReference type="Proteomes" id="UP000094609"/>
    </source>
</evidence>